<comment type="caution">
    <text evidence="2">The sequence shown here is derived from an EMBL/GenBank/DDBJ whole genome shotgun (WGS) entry which is preliminary data.</text>
</comment>
<dbReference type="Proteomes" id="UP000623269">
    <property type="component" value="Unassembled WGS sequence"/>
</dbReference>
<keyword evidence="1" id="KW-1133">Transmembrane helix</keyword>
<evidence type="ECO:0000313" key="3">
    <source>
        <dbReference type="Proteomes" id="UP000623269"/>
    </source>
</evidence>
<feature type="transmembrane region" description="Helical" evidence="1">
    <location>
        <begin position="86"/>
        <end position="105"/>
    </location>
</feature>
<keyword evidence="1" id="KW-0472">Membrane</keyword>
<sequence>MRVSVLYTSIVHNFCVSFGVILGASLFSGIGAILTNKPPMKSMIDIAGSIKIWAMAIALGDTFSSYAVIEKGLFSGEFKSIAKQGIYVLTALVGANLGYSFIKLLERCGQLWNK</sequence>
<reference evidence="2" key="1">
    <citation type="submission" date="2020-12" db="EMBL/GenBank/DDBJ databases">
        <title>M. sibirica DSM 26468T genome.</title>
        <authorList>
            <person name="Thieme N."/>
            <person name="Rettenmaier R."/>
            <person name="Zverlov V."/>
            <person name="Liebl W."/>
        </authorList>
    </citation>
    <scope>NUCLEOTIDE SEQUENCE</scope>
    <source>
        <strain evidence="2">DSM 26468</strain>
    </source>
</reference>
<keyword evidence="3" id="KW-1185">Reference proteome</keyword>
<organism evidence="2 3">
    <name type="scientific">Mobilitalea sibirica</name>
    <dbReference type="NCBI Taxonomy" id="1462919"/>
    <lineage>
        <taxon>Bacteria</taxon>
        <taxon>Bacillati</taxon>
        <taxon>Bacillota</taxon>
        <taxon>Clostridia</taxon>
        <taxon>Lachnospirales</taxon>
        <taxon>Lachnospiraceae</taxon>
        <taxon>Mobilitalea</taxon>
    </lineage>
</organism>
<accession>A0A8J7KXI2</accession>
<protein>
    <submittedName>
        <fullName evidence="2">YtrH family sporulation protein</fullName>
    </submittedName>
</protein>
<dbReference type="Pfam" id="PF14034">
    <property type="entry name" value="Spore_YtrH"/>
    <property type="match status" value="1"/>
</dbReference>
<dbReference type="InterPro" id="IPR025689">
    <property type="entry name" value="Spore_YtrH"/>
</dbReference>
<evidence type="ECO:0000313" key="2">
    <source>
        <dbReference type="EMBL" id="MBH1942565.1"/>
    </source>
</evidence>
<dbReference type="EMBL" id="JAEAGR010000028">
    <property type="protein sequence ID" value="MBH1942565.1"/>
    <property type="molecule type" value="Genomic_DNA"/>
</dbReference>
<feature type="transmembrane region" description="Helical" evidence="1">
    <location>
        <begin position="6"/>
        <end position="34"/>
    </location>
</feature>
<name>A0A8J7KXI2_9FIRM</name>
<gene>
    <name evidence="2" type="ORF">I5677_16860</name>
</gene>
<proteinExistence type="predicted"/>
<keyword evidence="1" id="KW-0812">Transmembrane</keyword>
<evidence type="ECO:0000256" key="1">
    <source>
        <dbReference type="SAM" id="Phobius"/>
    </source>
</evidence>
<dbReference type="AlphaFoldDB" id="A0A8J7KXI2"/>